<evidence type="ECO:0000259" key="2">
    <source>
        <dbReference type="Pfam" id="PF02517"/>
    </source>
</evidence>
<dbReference type="GO" id="GO:0080120">
    <property type="term" value="P:CAAX-box protein maturation"/>
    <property type="evidence" value="ECO:0007669"/>
    <property type="project" value="UniProtKB-ARBA"/>
</dbReference>
<gene>
    <name evidence="3" type="ORF">IAB77_04220</name>
</gene>
<feature type="transmembrane region" description="Helical" evidence="1">
    <location>
        <begin position="23"/>
        <end position="46"/>
    </location>
</feature>
<accession>A0A9D0ZDG4</accession>
<feature type="transmembrane region" description="Helical" evidence="1">
    <location>
        <begin position="139"/>
        <end position="157"/>
    </location>
</feature>
<evidence type="ECO:0000313" key="4">
    <source>
        <dbReference type="Proteomes" id="UP000824262"/>
    </source>
</evidence>
<feature type="transmembrane region" description="Helical" evidence="1">
    <location>
        <begin position="169"/>
        <end position="188"/>
    </location>
</feature>
<keyword evidence="3" id="KW-0378">Hydrolase</keyword>
<keyword evidence="3" id="KW-0482">Metalloprotease</keyword>
<dbReference type="GO" id="GO:0004175">
    <property type="term" value="F:endopeptidase activity"/>
    <property type="evidence" value="ECO:0007669"/>
    <property type="project" value="UniProtKB-ARBA"/>
</dbReference>
<dbReference type="PANTHER" id="PTHR36435:SF1">
    <property type="entry name" value="CAAX AMINO TERMINAL PROTEASE FAMILY PROTEIN"/>
    <property type="match status" value="1"/>
</dbReference>
<dbReference type="Pfam" id="PF02517">
    <property type="entry name" value="Rce1-like"/>
    <property type="match status" value="1"/>
</dbReference>
<evidence type="ECO:0000256" key="1">
    <source>
        <dbReference type="SAM" id="Phobius"/>
    </source>
</evidence>
<proteinExistence type="predicted"/>
<feature type="transmembrane region" description="Helical" evidence="1">
    <location>
        <begin position="91"/>
        <end position="119"/>
    </location>
</feature>
<comment type="caution">
    <text evidence="3">The sequence shown here is derived from an EMBL/GenBank/DDBJ whole genome shotgun (WGS) entry which is preliminary data.</text>
</comment>
<sequence>MENNTNLPRAPRGFEELMTRREALAAAIYLPVHAVLLPLLLTYLAVLGVISPGVTMNVAWYIIGVGFTLIFLGKYLRRSFDALLDRPGQSLLALVSGLATDYLLSWAFALVLLLFGMTAGSTANNDAVAELASEGANRMFAVAVLLAPMVEEPLFRGLLFGTVRRRGRLAAYAVSVLLFCFYHVWQYVLLDWRYLLQMINYIPVSVALCYSYEKSGTIWVPIAFHMLVNAISMSALV</sequence>
<organism evidence="3 4">
    <name type="scientific">Candidatus Scatomorpha intestinavium</name>
    <dbReference type="NCBI Taxonomy" id="2840922"/>
    <lineage>
        <taxon>Bacteria</taxon>
        <taxon>Bacillati</taxon>
        <taxon>Bacillota</taxon>
        <taxon>Clostridia</taxon>
        <taxon>Eubacteriales</taxon>
        <taxon>Candidatus Scatomorpha</taxon>
    </lineage>
</organism>
<name>A0A9D0ZDG4_9FIRM</name>
<evidence type="ECO:0000313" key="3">
    <source>
        <dbReference type="EMBL" id="HIQ78448.1"/>
    </source>
</evidence>
<keyword evidence="1" id="KW-0472">Membrane</keyword>
<feature type="transmembrane region" description="Helical" evidence="1">
    <location>
        <begin position="218"/>
        <end position="236"/>
    </location>
</feature>
<keyword evidence="1" id="KW-0812">Transmembrane</keyword>
<protein>
    <submittedName>
        <fullName evidence="3">CPBP family intramembrane metalloprotease</fullName>
    </submittedName>
</protein>
<keyword evidence="3" id="KW-0645">Protease</keyword>
<reference evidence="3" key="1">
    <citation type="submission" date="2020-10" db="EMBL/GenBank/DDBJ databases">
        <authorList>
            <person name="Gilroy R."/>
        </authorList>
    </citation>
    <scope>NUCLEOTIDE SEQUENCE</scope>
    <source>
        <strain evidence="3">ChiBcolR7-354</strain>
    </source>
</reference>
<keyword evidence="1" id="KW-1133">Transmembrane helix</keyword>
<feature type="domain" description="CAAX prenyl protease 2/Lysostaphin resistance protein A-like" evidence="2">
    <location>
        <begin position="139"/>
        <end position="231"/>
    </location>
</feature>
<feature type="transmembrane region" description="Helical" evidence="1">
    <location>
        <begin position="58"/>
        <end position="76"/>
    </location>
</feature>
<reference evidence="3" key="2">
    <citation type="journal article" date="2021" name="PeerJ">
        <title>Extensive microbial diversity within the chicken gut microbiome revealed by metagenomics and culture.</title>
        <authorList>
            <person name="Gilroy R."/>
            <person name="Ravi A."/>
            <person name="Getino M."/>
            <person name="Pursley I."/>
            <person name="Horton D.L."/>
            <person name="Alikhan N.F."/>
            <person name="Baker D."/>
            <person name="Gharbi K."/>
            <person name="Hall N."/>
            <person name="Watson M."/>
            <person name="Adriaenssens E.M."/>
            <person name="Foster-Nyarko E."/>
            <person name="Jarju S."/>
            <person name="Secka A."/>
            <person name="Antonio M."/>
            <person name="Oren A."/>
            <person name="Chaudhuri R.R."/>
            <person name="La Ragione R."/>
            <person name="Hildebrand F."/>
            <person name="Pallen M.J."/>
        </authorList>
    </citation>
    <scope>NUCLEOTIDE SEQUENCE</scope>
    <source>
        <strain evidence="3">ChiBcolR7-354</strain>
    </source>
</reference>
<dbReference type="AlphaFoldDB" id="A0A9D0ZDG4"/>
<dbReference type="InterPro" id="IPR003675">
    <property type="entry name" value="Rce1/LyrA-like_dom"/>
</dbReference>
<dbReference type="Proteomes" id="UP000824262">
    <property type="component" value="Unassembled WGS sequence"/>
</dbReference>
<dbReference type="GO" id="GO:0008237">
    <property type="term" value="F:metallopeptidase activity"/>
    <property type="evidence" value="ECO:0007669"/>
    <property type="project" value="UniProtKB-KW"/>
</dbReference>
<dbReference type="EMBL" id="DVGA01000042">
    <property type="protein sequence ID" value="HIQ78448.1"/>
    <property type="molecule type" value="Genomic_DNA"/>
</dbReference>
<dbReference type="InterPro" id="IPR052710">
    <property type="entry name" value="CAAX_protease"/>
</dbReference>
<dbReference type="PANTHER" id="PTHR36435">
    <property type="entry name" value="SLR1288 PROTEIN"/>
    <property type="match status" value="1"/>
</dbReference>